<evidence type="ECO:0000313" key="10">
    <source>
        <dbReference type="EMBL" id="GLR24925.1"/>
    </source>
</evidence>
<keyword evidence="7 9" id="KW-0663">Pyridoxal phosphate</keyword>
<dbReference type="Gene3D" id="3.90.1150.10">
    <property type="entry name" value="Aspartate Aminotransferase, domain 1"/>
    <property type="match status" value="1"/>
</dbReference>
<feature type="binding site" evidence="9">
    <location>
        <position position="246"/>
    </location>
    <ligand>
        <name>pyridoxal 5'-phosphate</name>
        <dbReference type="ChEBI" id="CHEBI:597326"/>
    </ligand>
</feature>
<dbReference type="HAMAP" id="MF_00834">
    <property type="entry name" value="BioA"/>
    <property type="match status" value="1"/>
</dbReference>
<comment type="subunit">
    <text evidence="9">Homodimer.</text>
</comment>
<evidence type="ECO:0000256" key="6">
    <source>
        <dbReference type="ARBA" id="ARBA00022756"/>
    </source>
</evidence>
<keyword evidence="3 9" id="KW-0032">Aminotransferase</keyword>
<evidence type="ECO:0000256" key="7">
    <source>
        <dbReference type="ARBA" id="ARBA00022898"/>
    </source>
</evidence>
<dbReference type="InterPro" id="IPR005814">
    <property type="entry name" value="Aminotrans_3"/>
</dbReference>
<comment type="cofactor">
    <cofactor evidence="1 9">
        <name>pyridoxal 5'-phosphate</name>
        <dbReference type="ChEBI" id="CHEBI:597326"/>
    </cofactor>
</comment>
<keyword evidence="9" id="KW-0963">Cytoplasm</keyword>
<dbReference type="PANTHER" id="PTHR42684">
    <property type="entry name" value="ADENOSYLMETHIONINE-8-AMINO-7-OXONONANOATE AMINOTRANSFERASE"/>
    <property type="match status" value="1"/>
</dbReference>
<organism evidence="10 11">
    <name type="scientific">Limnobacter litoralis</name>
    <dbReference type="NCBI Taxonomy" id="481366"/>
    <lineage>
        <taxon>Bacteria</taxon>
        <taxon>Pseudomonadati</taxon>
        <taxon>Pseudomonadota</taxon>
        <taxon>Betaproteobacteria</taxon>
        <taxon>Burkholderiales</taxon>
        <taxon>Burkholderiaceae</taxon>
        <taxon>Limnobacter</taxon>
    </lineage>
</organism>
<feature type="binding site" evidence="9">
    <location>
        <begin position="313"/>
        <end position="314"/>
    </location>
    <ligand>
        <name>pyridoxal 5'-phosphate</name>
        <dbReference type="ChEBI" id="CHEBI:597326"/>
    </ligand>
</feature>
<evidence type="ECO:0000256" key="3">
    <source>
        <dbReference type="ARBA" id="ARBA00022576"/>
    </source>
</evidence>
<dbReference type="RefSeq" id="WP_284279204.1">
    <property type="nucleotide sequence ID" value="NZ_BSOJ01000001.1"/>
</dbReference>
<dbReference type="Gene3D" id="3.40.640.10">
    <property type="entry name" value="Type I PLP-dependent aspartate aminotransferase-like (Major domain)"/>
    <property type="match status" value="1"/>
</dbReference>
<evidence type="ECO:0000256" key="9">
    <source>
        <dbReference type="HAMAP-Rule" id="MF_00834"/>
    </source>
</evidence>
<dbReference type="NCBIfam" id="NF004624">
    <property type="entry name" value="PRK05964.1"/>
    <property type="match status" value="1"/>
</dbReference>
<feature type="binding site" evidence="9">
    <location>
        <begin position="115"/>
        <end position="116"/>
    </location>
    <ligand>
        <name>pyridoxal 5'-phosphate</name>
        <dbReference type="ChEBI" id="CHEBI:597326"/>
    </ligand>
</feature>
<dbReference type="EC" id="2.6.1.62" evidence="9"/>
<dbReference type="InterPro" id="IPR005815">
    <property type="entry name" value="BioA"/>
</dbReference>
<feature type="binding site" evidence="9">
    <location>
        <position position="149"/>
    </location>
    <ligand>
        <name>substrate</name>
    </ligand>
</feature>
<dbReference type="Proteomes" id="UP001156664">
    <property type="component" value="Unassembled WGS sequence"/>
</dbReference>
<evidence type="ECO:0000313" key="11">
    <source>
        <dbReference type="Proteomes" id="UP001156664"/>
    </source>
</evidence>
<comment type="function">
    <text evidence="9">Catalyzes the transfer of the alpha-amino group from S-adenosyl-L-methionine (SAM) to 7-keto-8-aminopelargonic acid (KAPA) to form 7,8-diaminopelargonic acid (DAPA). It is the only aminotransferase known to utilize SAM as an amino donor.</text>
</comment>
<dbReference type="EMBL" id="BSOJ01000001">
    <property type="protein sequence ID" value="GLR24925.1"/>
    <property type="molecule type" value="Genomic_DNA"/>
</dbReference>
<evidence type="ECO:0000256" key="8">
    <source>
        <dbReference type="ARBA" id="ARBA00048449"/>
    </source>
</evidence>
<feature type="binding site" evidence="9">
    <location>
        <position position="278"/>
    </location>
    <ligand>
        <name>substrate</name>
    </ligand>
</feature>
<accession>A0ABQ5YMA8</accession>
<dbReference type="PANTHER" id="PTHR42684:SF3">
    <property type="entry name" value="ADENOSYLMETHIONINE-8-AMINO-7-OXONONANOATE AMINOTRANSFERASE"/>
    <property type="match status" value="1"/>
</dbReference>
<comment type="catalytic activity">
    <reaction evidence="8 9">
        <text>(8S)-8-amino-7-oxononanoate + S-adenosyl-L-methionine = S-adenosyl-4-methylsulfanyl-2-oxobutanoate + (7R,8S)-7,8-diammoniononanoate</text>
        <dbReference type="Rhea" id="RHEA:16861"/>
        <dbReference type="ChEBI" id="CHEBI:16490"/>
        <dbReference type="ChEBI" id="CHEBI:59789"/>
        <dbReference type="ChEBI" id="CHEBI:149468"/>
        <dbReference type="ChEBI" id="CHEBI:149469"/>
        <dbReference type="EC" id="2.6.1.62"/>
    </reaction>
</comment>
<comment type="pathway">
    <text evidence="2 9">Cofactor biosynthesis; biotin biosynthesis; 7,8-diaminononanoate from 8-amino-7-oxononanoate (SAM route): step 1/1.</text>
</comment>
<dbReference type="InterPro" id="IPR049704">
    <property type="entry name" value="Aminotrans_3_PPA_site"/>
</dbReference>
<dbReference type="NCBIfam" id="TIGR00508">
    <property type="entry name" value="bioA"/>
    <property type="match status" value="1"/>
</dbReference>
<reference evidence="11" key="1">
    <citation type="journal article" date="2019" name="Int. J. Syst. Evol. Microbiol.">
        <title>The Global Catalogue of Microorganisms (GCM) 10K type strain sequencing project: providing services to taxonomists for standard genome sequencing and annotation.</title>
        <authorList>
            <consortium name="The Broad Institute Genomics Platform"/>
            <consortium name="The Broad Institute Genome Sequencing Center for Infectious Disease"/>
            <person name="Wu L."/>
            <person name="Ma J."/>
        </authorList>
    </citation>
    <scope>NUCLEOTIDE SEQUENCE [LARGE SCALE GENOMIC DNA]</scope>
    <source>
        <strain evidence="11">NBRC 105857</strain>
    </source>
</reference>
<keyword evidence="5 9" id="KW-0949">S-adenosyl-L-methionine</keyword>
<dbReference type="PROSITE" id="PS00600">
    <property type="entry name" value="AA_TRANSFER_CLASS_3"/>
    <property type="match status" value="1"/>
</dbReference>
<dbReference type="GO" id="GO:0008483">
    <property type="term" value="F:transaminase activity"/>
    <property type="evidence" value="ECO:0007669"/>
    <property type="project" value="UniProtKB-KW"/>
</dbReference>
<name>A0ABQ5YMA8_9BURK</name>
<dbReference type="InterPro" id="IPR015422">
    <property type="entry name" value="PyrdxlP-dep_Trfase_small"/>
</dbReference>
<comment type="similarity">
    <text evidence="9">Belongs to the class-III pyridoxal-phosphate-dependent aminotransferase family. BioA subfamily.</text>
</comment>
<sequence>MTHTADQLIARDAEFCWHPFTQAQTAKAPLPIVRGEAEFLFDAKGKRYFDAVSSWWVNLHGHCNPVVSEAIKAQLDTLEHVMFAGITHPAAIDLAQALVDRAPQPLKKVFFSDNGSTAIEVALKVAFQHWSNLGLGQQRRKLLALQGGYHGDTFGAMAAGRSSGFYDPFKPWLFEVEFLPTGTCACTEEEALSSLDSTLAQQGDQIAALILEPLVQGASGMRMMRAEHVAEITKRCQRAGVLVIFDEVMTGFGRTGSLFAAQQVAQFGGHADLLCLSKGLTGGYMPMGATLASQALYDSFLSDDVGKAFLHGHSYTANPLGCAAGLASLQLLDNTATQRNIERIHSIHQYWQVQLSTHPLIENPRVCGTIAAFELKSPIDAYGSASSQWLREAFLDHSIIVRPLGNTMYWIPPYCTSSDTLEHAYQTLLKVLKQWEVTQARLFSDTELF</sequence>
<keyword evidence="4 9" id="KW-0808">Transferase</keyword>
<feature type="binding site" evidence="9">
    <location>
        <position position="312"/>
    </location>
    <ligand>
        <name>substrate</name>
    </ligand>
</feature>
<keyword evidence="6 9" id="KW-0093">Biotin biosynthesis</keyword>
<gene>
    <name evidence="9" type="primary">bioA</name>
    <name evidence="10" type="ORF">GCM10007875_00120</name>
</gene>
<proteinExistence type="inferred from homology"/>
<evidence type="ECO:0000256" key="2">
    <source>
        <dbReference type="ARBA" id="ARBA00005063"/>
    </source>
</evidence>
<dbReference type="SUPFAM" id="SSF53383">
    <property type="entry name" value="PLP-dependent transferases"/>
    <property type="match status" value="1"/>
</dbReference>
<feature type="binding site" evidence="9">
    <location>
        <position position="55"/>
    </location>
    <ligand>
        <name>substrate</name>
    </ligand>
</feature>
<dbReference type="InterPro" id="IPR015424">
    <property type="entry name" value="PyrdxlP-dep_Trfase"/>
</dbReference>
<evidence type="ECO:0000256" key="4">
    <source>
        <dbReference type="ARBA" id="ARBA00022679"/>
    </source>
</evidence>
<dbReference type="InterPro" id="IPR015421">
    <property type="entry name" value="PyrdxlP-dep_Trfase_major"/>
</dbReference>
<keyword evidence="11" id="KW-1185">Reference proteome</keyword>
<dbReference type="CDD" id="cd00610">
    <property type="entry name" value="OAT_like"/>
    <property type="match status" value="1"/>
</dbReference>
<evidence type="ECO:0000256" key="1">
    <source>
        <dbReference type="ARBA" id="ARBA00001933"/>
    </source>
</evidence>
<feature type="binding site" evidence="9">
    <location>
        <position position="402"/>
    </location>
    <ligand>
        <name>substrate</name>
    </ligand>
</feature>
<feature type="site" description="Participates in the substrate recognition with KAPA and in a stacking interaction with the adenine ring of SAM" evidence="9">
    <location>
        <position position="20"/>
    </location>
</feature>
<feature type="modified residue" description="N6-(pyridoxal phosphate)lysine" evidence="9">
    <location>
        <position position="278"/>
    </location>
</feature>
<protein>
    <recommendedName>
        <fullName evidence="9">Adenosylmethionine-8-amino-7-oxononanoate aminotransferase</fullName>
        <ecNumber evidence="9">2.6.1.62</ecNumber>
    </recommendedName>
    <alternativeName>
        <fullName evidence="9">7,8-diamino-pelargonic acid aminotransferase</fullName>
        <shortName evidence="9">DAPA AT</shortName>
        <shortName evidence="9">DAPA aminotransferase</shortName>
    </alternativeName>
    <alternativeName>
        <fullName evidence="9">7,8-diaminononanoate synthase</fullName>
        <shortName evidence="9">DANS</shortName>
    </alternativeName>
    <alternativeName>
        <fullName evidence="9">Diaminopelargonic acid synthase</fullName>
    </alternativeName>
</protein>
<dbReference type="Pfam" id="PF00202">
    <property type="entry name" value="Aminotran_3"/>
    <property type="match status" value="1"/>
</dbReference>
<evidence type="ECO:0000256" key="5">
    <source>
        <dbReference type="ARBA" id="ARBA00022691"/>
    </source>
</evidence>
<comment type="caution">
    <text evidence="10">The sequence shown here is derived from an EMBL/GenBank/DDBJ whole genome shotgun (WGS) entry which is preliminary data.</text>
</comment>
<comment type="subcellular location">
    <subcellularLocation>
        <location evidence="9">Cytoplasm</location>
    </subcellularLocation>
</comment>